<feature type="compositionally biased region" description="Basic and acidic residues" evidence="1">
    <location>
        <begin position="568"/>
        <end position="586"/>
    </location>
</feature>
<keyword evidence="4" id="KW-1185">Reference proteome</keyword>
<dbReference type="PANTHER" id="PTHR46033:SF80">
    <property type="entry name" value="PROTEIN MAIN-LIKE 2-LIKE"/>
    <property type="match status" value="1"/>
</dbReference>
<evidence type="ECO:0000313" key="4">
    <source>
        <dbReference type="Proteomes" id="UP001237642"/>
    </source>
</evidence>
<feature type="region of interest" description="Disordered" evidence="1">
    <location>
        <begin position="479"/>
        <end position="500"/>
    </location>
</feature>
<reference evidence="3" key="1">
    <citation type="submission" date="2023-02" db="EMBL/GenBank/DDBJ databases">
        <title>Genome of toxic invasive species Heracleum sosnowskyi carries increased number of genes despite the absence of recent whole-genome duplications.</title>
        <authorList>
            <person name="Schelkunov M."/>
            <person name="Shtratnikova V."/>
            <person name="Makarenko M."/>
            <person name="Klepikova A."/>
            <person name="Omelchenko D."/>
            <person name="Novikova G."/>
            <person name="Obukhova E."/>
            <person name="Bogdanov V."/>
            <person name="Penin A."/>
            <person name="Logacheva M."/>
        </authorList>
    </citation>
    <scope>NUCLEOTIDE SEQUENCE</scope>
    <source>
        <strain evidence="3">Hsosn_3</strain>
        <tissue evidence="3">Leaf</tissue>
    </source>
</reference>
<proteinExistence type="predicted"/>
<organism evidence="3 4">
    <name type="scientific">Heracleum sosnowskyi</name>
    <dbReference type="NCBI Taxonomy" id="360622"/>
    <lineage>
        <taxon>Eukaryota</taxon>
        <taxon>Viridiplantae</taxon>
        <taxon>Streptophyta</taxon>
        <taxon>Embryophyta</taxon>
        <taxon>Tracheophyta</taxon>
        <taxon>Spermatophyta</taxon>
        <taxon>Magnoliopsida</taxon>
        <taxon>eudicotyledons</taxon>
        <taxon>Gunneridae</taxon>
        <taxon>Pentapetalae</taxon>
        <taxon>asterids</taxon>
        <taxon>campanulids</taxon>
        <taxon>Apiales</taxon>
        <taxon>Apiaceae</taxon>
        <taxon>Apioideae</taxon>
        <taxon>apioid superclade</taxon>
        <taxon>Tordylieae</taxon>
        <taxon>Tordyliinae</taxon>
        <taxon>Heracleum</taxon>
    </lineage>
</organism>
<accession>A0AAD8JG93</accession>
<dbReference type="Pfam" id="PF10536">
    <property type="entry name" value="PMD"/>
    <property type="match status" value="2"/>
</dbReference>
<feature type="domain" description="Aminotransferase-like plant mobile" evidence="2">
    <location>
        <begin position="145"/>
        <end position="410"/>
    </location>
</feature>
<evidence type="ECO:0000313" key="3">
    <source>
        <dbReference type="EMBL" id="KAK1404000.1"/>
    </source>
</evidence>
<sequence>MEDHIHAADTLVEEREDLMIPPCGGPPISRKAHFLKPIFTKDHLQLPPPPTSMLPSKSSFKNLGKYSLHSYKGPSKKWNLWVQTMKPKYQEMWKKSGIYEAILASTCKIPKDKKLIICVAEKWCAESNSFIFPWGENIRLGYGNGTVSPSAWMEYFMRSGKDLEHEAFLALWLSRYVLLRPQNYINKQAFRVAVHLARGNKIALAPVVLACIYRDLRVIQNSVVESVRSGSTVGLRLNLCHYDIVHMWVWERFTELRPFPKVVERGEPRSARWKGVIKLKVNDVRTALDSAGLSFLWRPYAVTPRNSLLSDLYKDNGQWVVVDSDAVESFARCLRTSVLVGLEGTEQYLPHRVAMQFGLDQDLPSDVVRSNESPDTDWSSYNRPIRGMELYIPPRLSASNVSSQYVVWWRGLKVVNEKLVTNSIQNEKHSQLASSVHKKDAKSLPTPASLLDCLEERPENYAAEDGLLTAQFMCQSEKTDSSGKKIDLDDRPVSNNRDDVEEDSLAIEQFLYQSRNRDTSEKARDVDDTELPDIVTLGLFSKCNENPKELHSTSEPVAPTLEIMTSSDKCEKSKYSTERQAEPKEDVVSRNLKFTNEPAGMSVHSMSSSDKSKKSKSLTEIPTEPEEDAVVSPEENIMNIEDESGDCEETTSDLQHLGLEARIWRLENIVDMMKAAKFASSSRGNLEK</sequence>
<dbReference type="PANTHER" id="PTHR46033">
    <property type="entry name" value="PROTEIN MAIN-LIKE 2"/>
    <property type="match status" value="1"/>
</dbReference>
<dbReference type="AlphaFoldDB" id="A0AAD8JG93"/>
<name>A0AAD8JG93_9APIA</name>
<dbReference type="GO" id="GO:0010073">
    <property type="term" value="P:meristem maintenance"/>
    <property type="evidence" value="ECO:0007669"/>
    <property type="project" value="InterPro"/>
</dbReference>
<feature type="region of interest" description="Disordered" evidence="1">
    <location>
        <begin position="597"/>
        <end position="630"/>
    </location>
</feature>
<feature type="compositionally biased region" description="Basic and acidic residues" evidence="1">
    <location>
        <begin position="479"/>
        <end position="498"/>
    </location>
</feature>
<protein>
    <recommendedName>
        <fullName evidence="2">Aminotransferase-like plant mobile domain-containing protein</fullName>
    </recommendedName>
</protein>
<feature type="region of interest" description="Disordered" evidence="1">
    <location>
        <begin position="567"/>
        <end position="586"/>
    </location>
</feature>
<comment type="caution">
    <text evidence="3">The sequence shown here is derived from an EMBL/GenBank/DDBJ whole genome shotgun (WGS) entry which is preliminary data.</text>
</comment>
<reference evidence="3" key="2">
    <citation type="submission" date="2023-05" db="EMBL/GenBank/DDBJ databases">
        <authorList>
            <person name="Schelkunov M.I."/>
        </authorList>
    </citation>
    <scope>NUCLEOTIDE SEQUENCE</scope>
    <source>
        <strain evidence="3">Hsosn_3</strain>
        <tissue evidence="3">Leaf</tissue>
    </source>
</reference>
<dbReference type="InterPro" id="IPR044824">
    <property type="entry name" value="MAIN-like"/>
</dbReference>
<dbReference type="EMBL" id="JAUIZM010000001">
    <property type="protein sequence ID" value="KAK1404000.1"/>
    <property type="molecule type" value="Genomic_DNA"/>
</dbReference>
<dbReference type="Proteomes" id="UP001237642">
    <property type="component" value="Unassembled WGS sequence"/>
</dbReference>
<gene>
    <name evidence="3" type="ORF">POM88_003605</name>
</gene>
<evidence type="ECO:0000256" key="1">
    <source>
        <dbReference type="SAM" id="MobiDB-lite"/>
    </source>
</evidence>
<evidence type="ECO:0000259" key="2">
    <source>
        <dbReference type="Pfam" id="PF10536"/>
    </source>
</evidence>
<dbReference type="InterPro" id="IPR019557">
    <property type="entry name" value="AminoTfrase-like_pln_mobile"/>
</dbReference>
<feature type="domain" description="Aminotransferase-like plant mobile" evidence="2">
    <location>
        <begin position="97"/>
        <end position="136"/>
    </location>
</feature>